<reference evidence="1" key="1">
    <citation type="submission" date="2017-05" db="EMBL/GenBank/DDBJ databases">
        <title>Complete and WGS of Bordetella genogroups.</title>
        <authorList>
            <person name="Spilker T."/>
            <person name="Lipuma J."/>
        </authorList>
    </citation>
    <scope>NUCLEOTIDE SEQUENCE</scope>
    <source>
        <strain evidence="1">AU21707</strain>
    </source>
</reference>
<accession>A0A261R670</accession>
<gene>
    <name evidence="1" type="ORF">CAL26_23830</name>
</gene>
<name>A0A261R670_9BORD</name>
<dbReference type="SUPFAM" id="SSF46785">
    <property type="entry name" value="Winged helix' DNA-binding domain"/>
    <property type="match status" value="1"/>
</dbReference>
<dbReference type="RefSeq" id="WP_094849121.1">
    <property type="nucleotide sequence ID" value="NZ_NEVJ01000003.1"/>
</dbReference>
<evidence type="ECO:0000313" key="2">
    <source>
        <dbReference type="Proteomes" id="UP000216857"/>
    </source>
</evidence>
<dbReference type="AlphaFoldDB" id="A0A261R670"/>
<dbReference type="Proteomes" id="UP000216857">
    <property type="component" value="Unassembled WGS sequence"/>
</dbReference>
<dbReference type="InterPro" id="IPR036390">
    <property type="entry name" value="WH_DNA-bd_sf"/>
</dbReference>
<keyword evidence="2" id="KW-1185">Reference proteome</keyword>
<organism evidence="1 2">
    <name type="scientific">Bordetella genomosp. 9</name>
    <dbReference type="NCBI Taxonomy" id="1416803"/>
    <lineage>
        <taxon>Bacteria</taxon>
        <taxon>Pseudomonadati</taxon>
        <taxon>Pseudomonadota</taxon>
        <taxon>Betaproteobacteria</taxon>
        <taxon>Burkholderiales</taxon>
        <taxon>Alcaligenaceae</taxon>
        <taxon>Bordetella</taxon>
    </lineage>
</organism>
<evidence type="ECO:0008006" key="3">
    <source>
        <dbReference type="Google" id="ProtNLM"/>
    </source>
</evidence>
<dbReference type="EMBL" id="NEVJ01000003">
    <property type="protein sequence ID" value="OZI20528.1"/>
    <property type="molecule type" value="Genomic_DNA"/>
</dbReference>
<comment type="caution">
    <text evidence="1">The sequence shown here is derived from an EMBL/GenBank/DDBJ whole genome shotgun (WGS) entry which is preliminary data.</text>
</comment>
<protein>
    <recommendedName>
        <fullName evidence="3">MarR family transcriptional regulator</fullName>
    </recommendedName>
</protein>
<evidence type="ECO:0000313" key="1">
    <source>
        <dbReference type="EMBL" id="OZI20528.1"/>
    </source>
</evidence>
<proteinExistence type="predicted"/>
<sequence length="131" mass="14189">MSLAHRVLAVLVNAETPLGPIAIMDKSGVDRNSVGNTLTRLVKDGRITKHAHGLYSMTEAQRSKFDYLRAPAHPPTGTFGKGIAAADLSRRLHFLTGVSHRPAFEGNALLGEIINDYRQALDRGTGQEDAE</sequence>